<dbReference type="SUPFAM" id="SSF53098">
    <property type="entry name" value="Ribonuclease H-like"/>
    <property type="match status" value="1"/>
</dbReference>
<evidence type="ECO:0000259" key="2">
    <source>
        <dbReference type="PROSITE" id="PS50994"/>
    </source>
</evidence>
<proteinExistence type="predicted"/>
<evidence type="ECO:0000313" key="3">
    <source>
        <dbReference type="EMBL" id="KAJ8029725.1"/>
    </source>
</evidence>
<dbReference type="InterPro" id="IPR016197">
    <property type="entry name" value="Chromo-like_dom_sf"/>
</dbReference>
<dbReference type="CDD" id="cd00024">
    <property type="entry name" value="CD_CSD"/>
    <property type="match status" value="1"/>
</dbReference>
<organism evidence="3 4">
    <name type="scientific">Holothuria leucospilota</name>
    <name type="common">Black long sea cucumber</name>
    <name type="synonym">Mertensiothuria leucospilota</name>
    <dbReference type="NCBI Taxonomy" id="206669"/>
    <lineage>
        <taxon>Eukaryota</taxon>
        <taxon>Metazoa</taxon>
        <taxon>Echinodermata</taxon>
        <taxon>Eleutherozoa</taxon>
        <taxon>Echinozoa</taxon>
        <taxon>Holothuroidea</taxon>
        <taxon>Aspidochirotacea</taxon>
        <taxon>Aspidochirotida</taxon>
        <taxon>Holothuriidae</taxon>
        <taxon>Holothuria</taxon>
    </lineage>
</organism>
<evidence type="ECO:0000313" key="4">
    <source>
        <dbReference type="Proteomes" id="UP001152320"/>
    </source>
</evidence>
<dbReference type="PROSITE" id="PS50013">
    <property type="entry name" value="CHROMO_2"/>
    <property type="match status" value="1"/>
</dbReference>
<dbReference type="Proteomes" id="UP001152320">
    <property type="component" value="Chromosome 14"/>
</dbReference>
<keyword evidence="4" id="KW-1185">Reference proteome</keyword>
<reference evidence="3" key="1">
    <citation type="submission" date="2021-10" db="EMBL/GenBank/DDBJ databases">
        <title>Tropical sea cucumber genome reveals ecological adaptation and Cuvierian tubules defense mechanism.</title>
        <authorList>
            <person name="Chen T."/>
        </authorList>
    </citation>
    <scope>NUCLEOTIDE SEQUENCE</scope>
    <source>
        <strain evidence="3">Nanhai2018</strain>
        <tissue evidence="3">Muscle</tissue>
    </source>
</reference>
<dbReference type="OrthoDB" id="413361at2759"/>
<dbReference type="InterPro" id="IPR012337">
    <property type="entry name" value="RNaseH-like_sf"/>
</dbReference>
<dbReference type="PANTHER" id="PTHR46585:SF1">
    <property type="entry name" value="CHROMO DOMAIN-CONTAINING PROTEIN"/>
    <property type="match status" value="1"/>
</dbReference>
<name>A0A9Q1BN74_HOLLE</name>
<dbReference type="SUPFAM" id="SSF54160">
    <property type="entry name" value="Chromo domain-like"/>
    <property type="match status" value="1"/>
</dbReference>
<protein>
    <recommendedName>
        <fullName evidence="5">Chromo domain-containing protein</fullName>
    </recommendedName>
</protein>
<dbReference type="PANTHER" id="PTHR46585">
    <property type="entry name" value="INTEGRASE CORE DOMAIN CONTAINING PROTEIN"/>
    <property type="match status" value="1"/>
</dbReference>
<sequence length="646" mass="74888">MMLIDPSELAKWQTPNTDRELHDVLSRMEKTMRAQETPKIQRQRLLEDKVDHLLQNEDVDDDVKAKLYQEALRRQRVHHKQIPSMKDVMSPVYDAGENHVSDDAIIASVPTKYQAKAGRLLQFFKGRGITWNPQGELEMNDKAIKHSHVIDLVNDLMRHRQSFEPRGHETLSHWLADLNVPEELVGNPERRKAIERLRDSEEVYAVASHLNTPPQTPNRKDVFSKFGWVVPLKNKQGASLKVAIATIFRSGRRPLKLQTDKGSEFYNRHVKDLLKDHGVHLFSTHNETKASIVERFNRTLKSRMWKYFTANNTLKYVDILDDLVKAYNRSHHRSIGMAPHEVSPQNSLQVWRRLYPTKQKAEPPFQLEVGDTVRISMVARPFLKGYLPRWTEELFTVAQRLPRHPVVYRLKDWEGEWVEGTFYEDELQKVTKDGTDVYRIEKVIRRRKTKDGKTEYFVKWKGYPSKFNSWVSNLIKFPDSSKISIRSEQDGSFREVDLKGRHFRRIEGVASHLLPGYLRDLYSITYNDTTCKVTITPEPGHQLLLEGLICSTLGFEDPCVITTTTEAPYPAALNAVHHLFVYTDIIESQVVGHVKAPLLKTVPVHGQSVIDTIEIDIRDDTGKKVSFERGRVIVKLHFRQKRSSYL</sequence>
<feature type="domain" description="Integrase catalytic" evidence="2">
    <location>
        <begin position="161"/>
        <end position="347"/>
    </location>
</feature>
<gene>
    <name evidence="3" type="ORF">HOLleu_29190</name>
</gene>
<dbReference type="AlphaFoldDB" id="A0A9Q1BN74"/>
<dbReference type="GO" id="GO:0003676">
    <property type="term" value="F:nucleic acid binding"/>
    <property type="evidence" value="ECO:0007669"/>
    <property type="project" value="InterPro"/>
</dbReference>
<evidence type="ECO:0008006" key="5">
    <source>
        <dbReference type="Google" id="ProtNLM"/>
    </source>
</evidence>
<comment type="caution">
    <text evidence="3">The sequence shown here is derived from an EMBL/GenBank/DDBJ whole genome shotgun (WGS) entry which is preliminary data.</text>
</comment>
<dbReference type="InterPro" id="IPR001584">
    <property type="entry name" value="Integrase_cat-core"/>
</dbReference>
<dbReference type="InterPro" id="IPR023780">
    <property type="entry name" value="Chromo_domain"/>
</dbReference>
<dbReference type="InterPro" id="IPR036397">
    <property type="entry name" value="RNaseH_sf"/>
</dbReference>
<dbReference type="Gene3D" id="3.30.420.10">
    <property type="entry name" value="Ribonuclease H-like superfamily/Ribonuclease H"/>
    <property type="match status" value="1"/>
</dbReference>
<dbReference type="Gene3D" id="2.40.50.40">
    <property type="match status" value="1"/>
</dbReference>
<dbReference type="GO" id="GO:0015074">
    <property type="term" value="P:DNA integration"/>
    <property type="evidence" value="ECO:0007669"/>
    <property type="project" value="InterPro"/>
</dbReference>
<evidence type="ECO:0000259" key="1">
    <source>
        <dbReference type="PROSITE" id="PS50013"/>
    </source>
</evidence>
<accession>A0A9Q1BN74</accession>
<dbReference type="SMART" id="SM00298">
    <property type="entry name" value="CHROMO"/>
    <property type="match status" value="1"/>
</dbReference>
<dbReference type="PROSITE" id="PS50994">
    <property type="entry name" value="INTEGRASE"/>
    <property type="match status" value="1"/>
</dbReference>
<dbReference type="InterPro" id="IPR000953">
    <property type="entry name" value="Chromo/chromo_shadow_dom"/>
</dbReference>
<feature type="domain" description="Chromo" evidence="1">
    <location>
        <begin position="438"/>
        <end position="470"/>
    </location>
</feature>
<dbReference type="EMBL" id="JAIZAY010000014">
    <property type="protein sequence ID" value="KAJ8029725.1"/>
    <property type="molecule type" value="Genomic_DNA"/>
</dbReference>
<dbReference type="Pfam" id="PF00385">
    <property type="entry name" value="Chromo"/>
    <property type="match status" value="1"/>
</dbReference>